<dbReference type="PANTHER" id="PTHR43162:SF1">
    <property type="entry name" value="PRESTALK A DIFFERENTIATION PROTEIN A"/>
    <property type="match status" value="1"/>
</dbReference>
<feature type="domain" description="NmrA-like" evidence="1">
    <location>
        <begin position="105"/>
        <end position="228"/>
    </location>
</feature>
<dbReference type="InterPro" id="IPR051604">
    <property type="entry name" value="Ergot_Alk_Oxidoreductase"/>
</dbReference>
<dbReference type="EMBL" id="JAPJZH010000005">
    <property type="protein sequence ID" value="MDA4845639.1"/>
    <property type="molecule type" value="Genomic_DNA"/>
</dbReference>
<proteinExistence type="predicted"/>
<dbReference type="SUPFAM" id="SSF51735">
    <property type="entry name" value="NAD(P)-binding Rossmann-fold domains"/>
    <property type="match status" value="1"/>
</dbReference>
<organism evidence="2 3">
    <name type="scientific">Hoeflea poritis</name>
    <dbReference type="NCBI Taxonomy" id="2993659"/>
    <lineage>
        <taxon>Bacteria</taxon>
        <taxon>Pseudomonadati</taxon>
        <taxon>Pseudomonadota</taxon>
        <taxon>Alphaproteobacteria</taxon>
        <taxon>Hyphomicrobiales</taxon>
        <taxon>Rhizobiaceae</taxon>
        <taxon>Hoeflea</taxon>
    </lineage>
</organism>
<dbReference type="InterPro" id="IPR008030">
    <property type="entry name" value="NmrA-like"/>
</dbReference>
<protein>
    <submittedName>
        <fullName evidence="2">NAD(P)H-binding protein</fullName>
    </submittedName>
</protein>
<dbReference type="InterPro" id="IPR036291">
    <property type="entry name" value="NAD(P)-bd_dom_sf"/>
</dbReference>
<comment type="caution">
    <text evidence="2">The sequence shown here is derived from an EMBL/GenBank/DDBJ whole genome shotgun (WGS) entry which is preliminary data.</text>
</comment>
<sequence>MHNAPFLIIGATGKTGRRIAQKLQAGGYMVRHGSRHAERPFDWEDPSGWAAALEGVSAAYVSYFPDLAVPQAPAAITRLVETARAAGLKKLVLLSGRGEANAERCEEIVRESGIDFTLVRASWFFQNFDEGQLLGSVLGGTIAMPAGEVREPFIDIEDIADVAVAALTEDGHAGELYEVTGPQLLSLADVAEAITQACGRTVEYLPVTFEQFHAALSEQAGPEMADMLTALCREVFDGRNESLADGVQRALGRAPRDFSAFCRQAAASGVWNLPAEAQSA</sequence>
<dbReference type="RefSeq" id="WP_271089300.1">
    <property type="nucleotide sequence ID" value="NZ_JAPJZH010000005.1"/>
</dbReference>
<evidence type="ECO:0000313" key="3">
    <source>
        <dbReference type="Proteomes" id="UP001148313"/>
    </source>
</evidence>
<name>A0ABT4VLT6_9HYPH</name>
<evidence type="ECO:0000313" key="2">
    <source>
        <dbReference type="EMBL" id="MDA4845639.1"/>
    </source>
</evidence>
<accession>A0ABT4VLT6</accession>
<dbReference type="PANTHER" id="PTHR43162">
    <property type="match status" value="1"/>
</dbReference>
<dbReference type="Proteomes" id="UP001148313">
    <property type="component" value="Unassembled WGS sequence"/>
</dbReference>
<dbReference type="Gene3D" id="3.90.25.10">
    <property type="entry name" value="UDP-galactose 4-epimerase, domain 1"/>
    <property type="match status" value="1"/>
</dbReference>
<gene>
    <name evidence="2" type="ORF">OOZ53_09790</name>
</gene>
<reference evidence="2" key="1">
    <citation type="submission" date="2022-11" db="EMBL/GenBank/DDBJ databases">
        <title>Hoeflea poritis sp. nov., isolated from scleractinian coral Porites lutea.</title>
        <authorList>
            <person name="Zhang G."/>
            <person name="Wei Q."/>
            <person name="Cai L."/>
        </authorList>
    </citation>
    <scope>NUCLEOTIDE SEQUENCE</scope>
    <source>
        <strain evidence="2">E7-10</strain>
    </source>
</reference>
<dbReference type="Pfam" id="PF05368">
    <property type="entry name" value="NmrA"/>
    <property type="match status" value="1"/>
</dbReference>
<keyword evidence="3" id="KW-1185">Reference proteome</keyword>
<dbReference type="Gene3D" id="3.40.50.720">
    <property type="entry name" value="NAD(P)-binding Rossmann-like Domain"/>
    <property type="match status" value="1"/>
</dbReference>
<evidence type="ECO:0000259" key="1">
    <source>
        <dbReference type="Pfam" id="PF05368"/>
    </source>
</evidence>